<evidence type="ECO:0000256" key="1">
    <source>
        <dbReference type="SAM" id="MobiDB-lite"/>
    </source>
</evidence>
<feature type="transmembrane region" description="Helical" evidence="2">
    <location>
        <begin position="94"/>
        <end position="121"/>
    </location>
</feature>
<evidence type="ECO:0000313" key="3">
    <source>
        <dbReference type="EMBL" id="WAR02738.1"/>
    </source>
</evidence>
<accession>A0ABY7E1N2</accession>
<reference evidence="3" key="1">
    <citation type="submission" date="2022-11" db="EMBL/GenBank/DDBJ databases">
        <title>Centuries of genome instability and evolution in soft-shell clam transmissible cancer (bioRxiv).</title>
        <authorList>
            <person name="Hart S.F.M."/>
            <person name="Yonemitsu M.A."/>
            <person name="Giersch R.M."/>
            <person name="Beal B.F."/>
            <person name="Arriagada G."/>
            <person name="Davis B.W."/>
            <person name="Ostrander E.A."/>
            <person name="Goff S.P."/>
            <person name="Metzger M.J."/>
        </authorList>
    </citation>
    <scope>NUCLEOTIDE SEQUENCE</scope>
    <source>
        <strain evidence="3">MELC-2E11</strain>
        <tissue evidence="3">Siphon/mantle</tissue>
    </source>
</reference>
<keyword evidence="2" id="KW-1133">Transmembrane helix</keyword>
<proteinExistence type="predicted"/>
<sequence>MDTILTTRLMYRWDTYPMLRTCYRPLPLDLLALPGAVTAFLMHVVGTATPYWWVVHEEDVTHVELIFYYGIWEIVDCENNTCVKTPSKMHGDRAWLIGPAVLLVMAGALLLLSLVASIVLLWRRSVAHNLRKIAVIFSGGAGTVIIMAVLIFYKKKAGLRPSDAPETSDGDPDWALFLSTGSALVAIANSVLIGYAAKRYSKKNLDKFSTIFGLWAADLEIDVNALREGELRQGRKVNITSLNDGSLEDMYKRPRVNVVPSPRSPVSPAPRGDGYF</sequence>
<feature type="transmembrane region" description="Helical" evidence="2">
    <location>
        <begin position="133"/>
        <end position="154"/>
    </location>
</feature>
<keyword evidence="2" id="KW-0812">Transmembrane</keyword>
<evidence type="ECO:0000313" key="4">
    <source>
        <dbReference type="Proteomes" id="UP001164746"/>
    </source>
</evidence>
<dbReference type="Gene3D" id="1.20.140.150">
    <property type="match status" value="1"/>
</dbReference>
<protein>
    <submittedName>
        <fullName evidence="3">Uncharacterized protein</fullName>
    </submittedName>
</protein>
<feature type="transmembrane region" description="Helical" evidence="2">
    <location>
        <begin position="30"/>
        <end position="53"/>
    </location>
</feature>
<name>A0ABY7E1N2_MYAAR</name>
<keyword evidence="4" id="KW-1185">Reference proteome</keyword>
<dbReference type="Proteomes" id="UP001164746">
    <property type="component" value="Chromosome 4"/>
</dbReference>
<gene>
    <name evidence="3" type="ORF">MAR_009296</name>
</gene>
<keyword evidence="2" id="KW-0472">Membrane</keyword>
<organism evidence="3 4">
    <name type="scientific">Mya arenaria</name>
    <name type="common">Soft-shell clam</name>
    <dbReference type="NCBI Taxonomy" id="6604"/>
    <lineage>
        <taxon>Eukaryota</taxon>
        <taxon>Metazoa</taxon>
        <taxon>Spiralia</taxon>
        <taxon>Lophotrochozoa</taxon>
        <taxon>Mollusca</taxon>
        <taxon>Bivalvia</taxon>
        <taxon>Autobranchia</taxon>
        <taxon>Heteroconchia</taxon>
        <taxon>Euheterodonta</taxon>
        <taxon>Imparidentia</taxon>
        <taxon>Neoheterodontei</taxon>
        <taxon>Myida</taxon>
        <taxon>Myoidea</taxon>
        <taxon>Myidae</taxon>
        <taxon>Mya</taxon>
    </lineage>
</organism>
<evidence type="ECO:0000256" key="2">
    <source>
        <dbReference type="SAM" id="Phobius"/>
    </source>
</evidence>
<feature type="region of interest" description="Disordered" evidence="1">
    <location>
        <begin position="253"/>
        <end position="276"/>
    </location>
</feature>
<dbReference type="EMBL" id="CP111015">
    <property type="protein sequence ID" value="WAR02738.1"/>
    <property type="molecule type" value="Genomic_DNA"/>
</dbReference>
<feature type="transmembrane region" description="Helical" evidence="2">
    <location>
        <begin position="174"/>
        <end position="197"/>
    </location>
</feature>